<protein>
    <submittedName>
        <fullName evidence="4">Uncharacterized protein</fullName>
    </submittedName>
</protein>
<feature type="coiled-coil region" evidence="1">
    <location>
        <begin position="451"/>
        <end position="493"/>
    </location>
</feature>
<feature type="compositionally biased region" description="Low complexity" evidence="2">
    <location>
        <begin position="682"/>
        <end position="751"/>
    </location>
</feature>
<dbReference type="HOGENOM" id="CLU_355759_0_0_1"/>
<feature type="chain" id="PRO_5002817428" evidence="3">
    <location>
        <begin position="23"/>
        <end position="789"/>
    </location>
</feature>
<dbReference type="AlphaFoldDB" id="B4M981"/>
<dbReference type="InParanoid" id="B4M981"/>
<evidence type="ECO:0000256" key="2">
    <source>
        <dbReference type="SAM" id="MobiDB-lite"/>
    </source>
</evidence>
<dbReference type="KEGG" id="dvi:6634331"/>
<gene>
    <name evidence="4" type="primary">Dvir\GJ17968</name>
    <name evidence="4" type="ORF">Dvir_GJ17968</name>
</gene>
<feature type="compositionally biased region" description="Low complexity" evidence="2">
    <location>
        <begin position="643"/>
        <end position="672"/>
    </location>
</feature>
<feature type="compositionally biased region" description="Low complexity" evidence="2">
    <location>
        <begin position="762"/>
        <end position="772"/>
    </location>
</feature>
<feature type="region of interest" description="Disordered" evidence="2">
    <location>
        <begin position="633"/>
        <end position="789"/>
    </location>
</feature>
<feature type="signal peptide" evidence="3">
    <location>
        <begin position="1"/>
        <end position="22"/>
    </location>
</feature>
<proteinExistence type="predicted"/>
<keyword evidence="5" id="KW-1185">Reference proteome</keyword>
<dbReference type="eggNOG" id="KOG3627">
    <property type="taxonomic scope" value="Eukaryota"/>
</dbReference>
<keyword evidence="1" id="KW-0175">Coiled coil</keyword>
<name>B4M981_DROVI</name>
<evidence type="ECO:0000256" key="1">
    <source>
        <dbReference type="SAM" id="Coils"/>
    </source>
</evidence>
<sequence length="789" mass="84153">MQSMKGTLLLLTLCLGAGGIWAKPSSAIFEDVWGDLKDGGNSIIEGLREATNDGAAIGKNLLDNLKSTNDKFLDDVGQLGEDLSNAISEALSTGLKDLSQDLVGNITAFKGEIDAEKNLIKRGALKNGIAALEELSSVVDELKSGVFNISQKLGEKVHIQLNETYNDLLSWGDEQLDRVDKGTDGVGVPQASQLITQLVDRHVQNLISIVEELEVKKSLLEQKLNDKISEYAGYAKDLIDAMNSCRGLSIIRCRSRIEEAIENLSDARNELKILLKKGNTLLEAGVFASDSIVALINQLAKDKRKLEKDLDGIIKDNPTSTTTSTSPTASDDASSTESDDASDASSFFGDILSKLGDGSRSLFESIFNATKNGAALGKDILDGLDNKKAAFLADITQLGKDLSSAISNSLITGLADLTTNLQGNITDLEGKIKDEKNLIKKKALNNGLAALKQLNSTAFQLQSALSNLNSKLAEELNDQVQEAIDDLLEWKKQQLERVNNATDGAGLPLATGLIKLLIQRHTQNLFSTLRNFELLKSQFEKQVNDRINEYTRYARELIAKMNQCLIGPISALRCQANTAGLAAKLNNAKNELQKLIRQSQKLIKAGVYASKNIASLLKQLAKDKLKCEKDLDGIIEDNPSENATEASTTPDADDTTIPAEDTTDSTASSTQSGEDNTDAAEDTAQPTADTTDPAADPSQSADDTTDAADSSTDAADSSTDAADSSTDAADSSTDAADSSTDAADDTTQPADDSTDPADDTTDPAQDTTQPADDSTDPSDESTDPTDSST</sequence>
<dbReference type="Proteomes" id="UP000008792">
    <property type="component" value="Unassembled WGS sequence"/>
</dbReference>
<reference evidence="4 5" key="1">
    <citation type="journal article" date="2007" name="Nature">
        <title>Evolution of genes and genomes on the Drosophila phylogeny.</title>
        <authorList>
            <consortium name="Drosophila 12 Genomes Consortium"/>
            <person name="Clark A.G."/>
            <person name="Eisen M.B."/>
            <person name="Smith D.R."/>
            <person name="Bergman C.M."/>
            <person name="Oliver B."/>
            <person name="Markow T.A."/>
            <person name="Kaufman T.C."/>
            <person name="Kellis M."/>
            <person name="Gelbart W."/>
            <person name="Iyer V.N."/>
            <person name="Pollard D.A."/>
            <person name="Sackton T.B."/>
            <person name="Larracuente A.M."/>
            <person name="Singh N.D."/>
            <person name="Abad J.P."/>
            <person name="Abt D.N."/>
            <person name="Adryan B."/>
            <person name="Aguade M."/>
            <person name="Akashi H."/>
            <person name="Anderson W.W."/>
            <person name="Aquadro C.F."/>
            <person name="Ardell D.H."/>
            <person name="Arguello R."/>
            <person name="Artieri C.G."/>
            <person name="Barbash D.A."/>
            <person name="Barker D."/>
            <person name="Barsanti P."/>
            <person name="Batterham P."/>
            <person name="Batzoglou S."/>
            <person name="Begun D."/>
            <person name="Bhutkar A."/>
            <person name="Blanco E."/>
            <person name="Bosak S.A."/>
            <person name="Bradley R.K."/>
            <person name="Brand A.D."/>
            <person name="Brent M.R."/>
            <person name="Brooks A.N."/>
            <person name="Brown R.H."/>
            <person name="Butlin R.K."/>
            <person name="Caggese C."/>
            <person name="Calvi B.R."/>
            <person name="Bernardo de Carvalho A."/>
            <person name="Caspi A."/>
            <person name="Castrezana S."/>
            <person name="Celniker S.E."/>
            <person name="Chang J.L."/>
            <person name="Chapple C."/>
            <person name="Chatterji S."/>
            <person name="Chinwalla A."/>
            <person name="Civetta A."/>
            <person name="Clifton S.W."/>
            <person name="Comeron J.M."/>
            <person name="Costello J.C."/>
            <person name="Coyne J.A."/>
            <person name="Daub J."/>
            <person name="David R.G."/>
            <person name="Delcher A.L."/>
            <person name="Delehaunty K."/>
            <person name="Do C.B."/>
            <person name="Ebling H."/>
            <person name="Edwards K."/>
            <person name="Eickbush T."/>
            <person name="Evans J.D."/>
            <person name="Filipski A."/>
            <person name="Findeiss S."/>
            <person name="Freyhult E."/>
            <person name="Fulton L."/>
            <person name="Fulton R."/>
            <person name="Garcia A.C."/>
            <person name="Gardiner A."/>
            <person name="Garfield D.A."/>
            <person name="Garvin B.E."/>
            <person name="Gibson G."/>
            <person name="Gilbert D."/>
            <person name="Gnerre S."/>
            <person name="Godfrey J."/>
            <person name="Good R."/>
            <person name="Gotea V."/>
            <person name="Gravely B."/>
            <person name="Greenberg A.J."/>
            <person name="Griffiths-Jones S."/>
            <person name="Gross S."/>
            <person name="Guigo R."/>
            <person name="Gustafson E.A."/>
            <person name="Haerty W."/>
            <person name="Hahn M.W."/>
            <person name="Halligan D.L."/>
            <person name="Halpern A.L."/>
            <person name="Halter G.M."/>
            <person name="Han M.V."/>
            <person name="Heger A."/>
            <person name="Hillier L."/>
            <person name="Hinrichs A.S."/>
            <person name="Holmes I."/>
            <person name="Hoskins R.A."/>
            <person name="Hubisz M.J."/>
            <person name="Hultmark D."/>
            <person name="Huntley M.A."/>
            <person name="Jaffe D.B."/>
            <person name="Jagadeeshan S."/>
            <person name="Jeck W.R."/>
            <person name="Johnson J."/>
            <person name="Jones C.D."/>
            <person name="Jordan W.C."/>
            <person name="Karpen G.H."/>
            <person name="Kataoka E."/>
            <person name="Keightley P.D."/>
            <person name="Kheradpour P."/>
            <person name="Kirkness E.F."/>
            <person name="Koerich L.B."/>
            <person name="Kristiansen K."/>
            <person name="Kudrna D."/>
            <person name="Kulathinal R.J."/>
            <person name="Kumar S."/>
            <person name="Kwok R."/>
            <person name="Lander E."/>
            <person name="Langley C.H."/>
            <person name="Lapoint R."/>
            <person name="Lazzaro B.P."/>
            <person name="Lee S.J."/>
            <person name="Levesque L."/>
            <person name="Li R."/>
            <person name="Lin C.F."/>
            <person name="Lin M.F."/>
            <person name="Lindblad-Toh K."/>
            <person name="Llopart A."/>
            <person name="Long M."/>
            <person name="Low L."/>
            <person name="Lozovsky E."/>
            <person name="Lu J."/>
            <person name="Luo M."/>
            <person name="Machado C.A."/>
            <person name="Makalowski W."/>
            <person name="Marzo M."/>
            <person name="Matsuda M."/>
            <person name="Matzkin L."/>
            <person name="McAllister B."/>
            <person name="McBride C.S."/>
            <person name="McKernan B."/>
            <person name="McKernan K."/>
            <person name="Mendez-Lago M."/>
            <person name="Minx P."/>
            <person name="Mollenhauer M.U."/>
            <person name="Montooth K."/>
            <person name="Mount S.M."/>
            <person name="Mu X."/>
            <person name="Myers E."/>
            <person name="Negre B."/>
            <person name="Newfeld S."/>
            <person name="Nielsen R."/>
            <person name="Noor M.A."/>
            <person name="O'Grady P."/>
            <person name="Pachter L."/>
            <person name="Papaceit M."/>
            <person name="Parisi M.J."/>
            <person name="Parisi M."/>
            <person name="Parts L."/>
            <person name="Pedersen J.S."/>
            <person name="Pesole G."/>
            <person name="Phillippy A.M."/>
            <person name="Ponting C.P."/>
            <person name="Pop M."/>
            <person name="Porcelli D."/>
            <person name="Powell J.R."/>
            <person name="Prohaska S."/>
            <person name="Pruitt K."/>
            <person name="Puig M."/>
            <person name="Quesneville H."/>
            <person name="Ram K.R."/>
            <person name="Rand D."/>
            <person name="Rasmussen M.D."/>
            <person name="Reed L.K."/>
            <person name="Reenan R."/>
            <person name="Reily A."/>
            <person name="Remington K.A."/>
            <person name="Rieger T.T."/>
            <person name="Ritchie M.G."/>
            <person name="Robin C."/>
            <person name="Rogers Y.H."/>
            <person name="Rohde C."/>
            <person name="Rozas J."/>
            <person name="Rubenfield M.J."/>
            <person name="Ruiz A."/>
            <person name="Russo S."/>
            <person name="Salzberg S.L."/>
            <person name="Sanchez-Gracia A."/>
            <person name="Saranga D.J."/>
            <person name="Sato H."/>
            <person name="Schaeffer S.W."/>
            <person name="Schatz M.C."/>
            <person name="Schlenke T."/>
            <person name="Schwartz R."/>
            <person name="Segarra C."/>
            <person name="Singh R.S."/>
            <person name="Sirot L."/>
            <person name="Sirota M."/>
            <person name="Sisneros N.B."/>
            <person name="Smith C.D."/>
            <person name="Smith T.F."/>
            <person name="Spieth J."/>
            <person name="Stage D.E."/>
            <person name="Stark A."/>
            <person name="Stephan W."/>
            <person name="Strausberg R.L."/>
            <person name="Strempel S."/>
            <person name="Sturgill D."/>
            <person name="Sutton G."/>
            <person name="Sutton G.G."/>
            <person name="Tao W."/>
            <person name="Teichmann S."/>
            <person name="Tobari Y.N."/>
            <person name="Tomimura Y."/>
            <person name="Tsolas J.M."/>
            <person name="Valente V.L."/>
            <person name="Venter E."/>
            <person name="Venter J.C."/>
            <person name="Vicario S."/>
            <person name="Vieira F.G."/>
            <person name="Vilella A.J."/>
            <person name="Villasante A."/>
            <person name="Walenz B."/>
            <person name="Wang J."/>
            <person name="Wasserman M."/>
            <person name="Watts T."/>
            <person name="Wilson D."/>
            <person name="Wilson R.K."/>
            <person name="Wing R.A."/>
            <person name="Wolfner M.F."/>
            <person name="Wong A."/>
            <person name="Wong G.K."/>
            <person name="Wu C.I."/>
            <person name="Wu G."/>
            <person name="Yamamoto D."/>
            <person name="Yang H.P."/>
            <person name="Yang S.P."/>
            <person name="Yorke J.A."/>
            <person name="Yoshida K."/>
            <person name="Zdobnov E."/>
            <person name="Zhang P."/>
            <person name="Zhang Y."/>
            <person name="Zimin A.V."/>
            <person name="Baldwin J."/>
            <person name="Abdouelleil A."/>
            <person name="Abdulkadir J."/>
            <person name="Abebe A."/>
            <person name="Abera B."/>
            <person name="Abreu J."/>
            <person name="Acer S.C."/>
            <person name="Aftuck L."/>
            <person name="Alexander A."/>
            <person name="An P."/>
            <person name="Anderson E."/>
            <person name="Anderson S."/>
            <person name="Arachi H."/>
            <person name="Azer M."/>
            <person name="Bachantsang P."/>
            <person name="Barry A."/>
            <person name="Bayul T."/>
            <person name="Berlin A."/>
            <person name="Bessette D."/>
            <person name="Bloom T."/>
            <person name="Blye J."/>
            <person name="Boguslavskiy L."/>
            <person name="Bonnet C."/>
            <person name="Boukhgalter B."/>
            <person name="Bourzgui I."/>
            <person name="Brown A."/>
            <person name="Cahill P."/>
            <person name="Channer S."/>
            <person name="Cheshatsang Y."/>
            <person name="Chuda L."/>
            <person name="Citroen M."/>
            <person name="Collymore A."/>
            <person name="Cooke P."/>
            <person name="Costello M."/>
            <person name="D'Aco K."/>
            <person name="Daza R."/>
            <person name="De Haan G."/>
            <person name="DeGray S."/>
            <person name="DeMaso C."/>
            <person name="Dhargay N."/>
            <person name="Dooley K."/>
            <person name="Dooley E."/>
            <person name="Doricent M."/>
            <person name="Dorje P."/>
            <person name="Dorjee K."/>
            <person name="Dupes A."/>
            <person name="Elong R."/>
            <person name="Falk J."/>
            <person name="Farina A."/>
            <person name="Faro S."/>
            <person name="Ferguson D."/>
            <person name="Fisher S."/>
            <person name="Foley C.D."/>
            <person name="Franke A."/>
            <person name="Friedrich D."/>
            <person name="Gadbois L."/>
            <person name="Gearin G."/>
            <person name="Gearin C.R."/>
            <person name="Giannoukos G."/>
            <person name="Goode T."/>
            <person name="Graham J."/>
            <person name="Grandbois E."/>
            <person name="Grewal S."/>
            <person name="Gyaltsen K."/>
            <person name="Hafez N."/>
            <person name="Hagos B."/>
            <person name="Hall J."/>
            <person name="Henson C."/>
            <person name="Hollinger A."/>
            <person name="Honan T."/>
            <person name="Huard M.D."/>
            <person name="Hughes L."/>
            <person name="Hurhula B."/>
            <person name="Husby M.E."/>
            <person name="Kamat A."/>
            <person name="Kanga B."/>
            <person name="Kashin S."/>
            <person name="Khazanovich D."/>
            <person name="Kisner P."/>
            <person name="Lance K."/>
            <person name="Lara M."/>
            <person name="Lee W."/>
            <person name="Lennon N."/>
            <person name="Letendre F."/>
            <person name="LeVine R."/>
            <person name="Lipovsky A."/>
            <person name="Liu X."/>
            <person name="Liu J."/>
            <person name="Liu S."/>
            <person name="Lokyitsang T."/>
            <person name="Lokyitsang Y."/>
            <person name="Lubonja R."/>
            <person name="Lui A."/>
            <person name="MacDonald P."/>
            <person name="Magnisalis V."/>
            <person name="Maru K."/>
            <person name="Matthews C."/>
            <person name="McCusker W."/>
            <person name="McDonough S."/>
            <person name="Mehta T."/>
            <person name="Meldrim J."/>
            <person name="Meneus L."/>
            <person name="Mihai O."/>
            <person name="Mihalev A."/>
            <person name="Mihova T."/>
            <person name="Mittelman R."/>
            <person name="Mlenga V."/>
            <person name="Montmayeur A."/>
            <person name="Mulrain L."/>
            <person name="Navidi A."/>
            <person name="Naylor J."/>
            <person name="Negash T."/>
            <person name="Nguyen T."/>
            <person name="Nguyen N."/>
            <person name="Nicol R."/>
            <person name="Norbu C."/>
            <person name="Norbu N."/>
            <person name="Novod N."/>
            <person name="O'Neill B."/>
            <person name="Osman S."/>
            <person name="Markiewicz E."/>
            <person name="Oyono O.L."/>
            <person name="Patti C."/>
            <person name="Phunkhang P."/>
            <person name="Pierre F."/>
            <person name="Priest M."/>
            <person name="Raghuraman S."/>
            <person name="Rege F."/>
            <person name="Reyes R."/>
            <person name="Rise C."/>
            <person name="Rogov P."/>
            <person name="Ross K."/>
            <person name="Ryan E."/>
            <person name="Settipalli S."/>
            <person name="Shea T."/>
            <person name="Sherpa N."/>
            <person name="Shi L."/>
            <person name="Shih D."/>
            <person name="Sparrow T."/>
            <person name="Spaulding J."/>
            <person name="Stalker J."/>
            <person name="Stange-Thomann N."/>
            <person name="Stavropoulos S."/>
            <person name="Stone C."/>
            <person name="Strader C."/>
            <person name="Tesfaye S."/>
            <person name="Thomson T."/>
            <person name="Thoulutsang Y."/>
            <person name="Thoulutsang D."/>
            <person name="Topham K."/>
            <person name="Topping I."/>
            <person name="Tsamla T."/>
            <person name="Vassiliev H."/>
            <person name="Vo A."/>
            <person name="Wangchuk T."/>
            <person name="Wangdi T."/>
            <person name="Weiand M."/>
            <person name="Wilkinson J."/>
            <person name="Wilson A."/>
            <person name="Yadav S."/>
            <person name="Young G."/>
            <person name="Yu Q."/>
            <person name="Zembek L."/>
            <person name="Zhong D."/>
            <person name="Zimmer A."/>
            <person name="Zwirko Z."/>
            <person name="Jaffe D.B."/>
            <person name="Alvarez P."/>
            <person name="Brockman W."/>
            <person name="Butler J."/>
            <person name="Chin C."/>
            <person name="Gnerre S."/>
            <person name="Grabherr M."/>
            <person name="Kleber M."/>
            <person name="Mauceli E."/>
            <person name="MacCallum I."/>
        </authorList>
    </citation>
    <scope>NUCLEOTIDE SEQUENCE [LARGE SCALE GENOMIC DNA]</scope>
    <source>
        <strain evidence="5">Tucson 15010-1051.87</strain>
    </source>
</reference>
<evidence type="ECO:0000256" key="3">
    <source>
        <dbReference type="SAM" id="SignalP"/>
    </source>
</evidence>
<evidence type="ECO:0000313" key="4">
    <source>
        <dbReference type="EMBL" id="EDW57757.1"/>
    </source>
</evidence>
<dbReference type="OMA" id="IDAMNSC"/>
<feature type="compositionally biased region" description="Low complexity" evidence="2">
    <location>
        <begin position="319"/>
        <end position="336"/>
    </location>
</feature>
<evidence type="ECO:0000313" key="5">
    <source>
        <dbReference type="Proteomes" id="UP000008792"/>
    </source>
</evidence>
<feature type="compositionally biased region" description="Acidic residues" evidence="2">
    <location>
        <begin position="752"/>
        <end position="761"/>
    </location>
</feature>
<dbReference type="EMBL" id="CH940654">
    <property type="protein sequence ID" value="EDW57757.1"/>
    <property type="molecule type" value="Genomic_DNA"/>
</dbReference>
<keyword evidence="3" id="KW-0732">Signal</keyword>
<organism evidence="4 5">
    <name type="scientific">Drosophila virilis</name>
    <name type="common">Fruit fly</name>
    <dbReference type="NCBI Taxonomy" id="7244"/>
    <lineage>
        <taxon>Eukaryota</taxon>
        <taxon>Metazoa</taxon>
        <taxon>Ecdysozoa</taxon>
        <taxon>Arthropoda</taxon>
        <taxon>Hexapoda</taxon>
        <taxon>Insecta</taxon>
        <taxon>Pterygota</taxon>
        <taxon>Neoptera</taxon>
        <taxon>Endopterygota</taxon>
        <taxon>Diptera</taxon>
        <taxon>Brachycera</taxon>
        <taxon>Muscomorpha</taxon>
        <taxon>Ephydroidea</taxon>
        <taxon>Drosophilidae</taxon>
        <taxon>Drosophila</taxon>
    </lineage>
</organism>
<feature type="region of interest" description="Disordered" evidence="2">
    <location>
        <begin position="313"/>
        <end position="344"/>
    </location>
</feature>
<accession>B4M981</accession>
<dbReference type="OrthoDB" id="7868211at2759"/>
<feature type="coiled-coil region" evidence="1">
    <location>
        <begin position="578"/>
        <end position="605"/>
    </location>
</feature>
<feature type="compositionally biased region" description="Acidic residues" evidence="2">
    <location>
        <begin position="773"/>
        <end position="783"/>
    </location>
</feature>
<dbReference type="PhylomeDB" id="B4M981"/>